<proteinExistence type="predicted"/>
<evidence type="ECO:0000256" key="1">
    <source>
        <dbReference type="SAM" id="MobiDB-lite"/>
    </source>
</evidence>
<gene>
    <name evidence="2" type="ORF">WN55_10472</name>
</gene>
<feature type="region of interest" description="Disordered" evidence="1">
    <location>
        <begin position="88"/>
        <end position="124"/>
    </location>
</feature>
<dbReference type="Proteomes" id="UP000076502">
    <property type="component" value="Unassembled WGS sequence"/>
</dbReference>
<dbReference type="AlphaFoldDB" id="A0A154P3W0"/>
<organism evidence="2 3">
    <name type="scientific">Dufourea novaeangliae</name>
    <name type="common">Sweat bee</name>
    <dbReference type="NCBI Taxonomy" id="178035"/>
    <lineage>
        <taxon>Eukaryota</taxon>
        <taxon>Metazoa</taxon>
        <taxon>Ecdysozoa</taxon>
        <taxon>Arthropoda</taxon>
        <taxon>Hexapoda</taxon>
        <taxon>Insecta</taxon>
        <taxon>Pterygota</taxon>
        <taxon>Neoptera</taxon>
        <taxon>Endopterygota</taxon>
        <taxon>Hymenoptera</taxon>
        <taxon>Apocrita</taxon>
        <taxon>Aculeata</taxon>
        <taxon>Apoidea</taxon>
        <taxon>Anthophila</taxon>
        <taxon>Halictidae</taxon>
        <taxon>Rophitinae</taxon>
        <taxon>Dufourea</taxon>
    </lineage>
</organism>
<reference evidence="2 3" key="1">
    <citation type="submission" date="2015-07" db="EMBL/GenBank/DDBJ databases">
        <title>The genome of Dufourea novaeangliae.</title>
        <authorList>
            <person name="Pan H."/>
            <person name="Kapheim K."/>
        </authorList>
    </citation>
    <scope>NUCLEOTIDE SEQUENCE [LARGE SCALE GENOMIC DNA]</scope>
    <source>
        <strain evidence="2">0120121106</strain>
        <tissue evidence="2">Whole body</tissue>
    </source>
</reference>
<accession>A0A154P3W0</accession>
<name>A0A154P3W0_DUFNO</name>
<keyword evidence="3" id="KW-1185">Reference proteome</keyword>
<sequence length="124" mass="14189">MEISIDTVIEELDISVVLNTDERVEHMGAEMRVDGADRVFVRPSIVLRPAGVVAHDLLWIGMKMRYLEFIWYRFFEWKTKETRKAKETVGTEGSRRTMEITGTKGIKGTKGTTEIKGTKGIQRN</sequence>
<protein>
    <submittedName>
        <fullName evidence="2">Uncharacterized protein</fullName>
    </submittedName>
</protein>
<evidence type="ECO:0000313" key="2">
    <source>
        <dbReference type="EMBL" id="KZC06561.1"/>
    </source>
</evidence>
<evidence type="ECO:0000313" key="3">
    <source>
        <dbReference type="Proteomes" id="UP000076502"/>
    </source>
</evidence>
<feature type="compositionally biased region" description="Low complexity" evidence="1">
    <location>
        <begin position="99"/>
        <end position="124"/>
    </location>
</feature>
<feature type="compositionally biased region" description="Basic and acidic residues" evidence="1">
    <location>
        <begin position="88"/>
        <end position="98"/>
    </location>
</feature>
<dbReference type="EMBL" id="KQ434809">
    <property type="protein sequence ID" value="KZC06561.1"/>
    <property type="molecule type" value="Genomic_DNA"/>
</dbReference>